<dbReference type="EC" id="6.2.1.3" evidence="3"/>
<dbReference type="InterPro" id="IPR045851">
    <property type="entry name" value="AMP-bd_C_sf"/>
</dbReference>
<dbReference type="NCBIfam" id="NF004837">
    <property type="entry name" value="PRK06187.1"/>
    <property type="match status" value="1"/>
</dbReference>
<dbReference type="Gene3D" id="3.30.300.30">
    <property type="match status" value="1"/>
</dbReference>
<keyword evidence="4" id="KW-1185">Reference proteome</keyword>
<proteinExistence type="predicted"/>
<feature type="domain" description="AMP-binding enzyme C-terminal" evidence="2">
    <location>
        <begin position="436"/>
        <end position="511"/>
    </location>
</feature>
<dbReference type="Gene3D" id="3.40.50.12780">
    <property type="entry name" value="N-terminal domain of ligase-like"/>
    <property type="match status" value="1"/>
</dbReference>
<dbReference type="Pfam" id="PF13193">
    <property type="entry name" value="AMP-binding_C"/>
    <property type="match status" value="1"/>
</dbReference>
<feature type="domain" description="AMP-dependent synthetase/ligase" evidence="1">
    <location>
        <begin position="21"/>
        <end position="385"/>
    </location>
</feature>
<dbReference type="PANTHER" id="PTHR43767">
    <property type="entry name" value="LONG-CHAIN-FATTY-ACID--COA LIGASE"/>
    <property type="match status" value="1"/>
</dbReference>
<dbReference type="GO" id="GO:0004467">
    <property type="term" value="F:long-chain fatty acid-CoA ligase activity"/>
    <property type="evidence" value="ECO:0007669"/>
    <property type="project" value="UniProtKB-EC"/>
</dbReference>
<evidence type="ECO:0000313" key="4">
    <source>
        <dbReference type="Proteomes" id="UP001589943"/>
    </source>
</evidence>
<comment type="caution">
    <text evidence="3">The sequence shown here is derived from an EMBL/GenBank/DDBJ whole genome shotgun (WGS) entry which is preliminary data.</text>
</comment>
<dbReference type="PANTHER" id="PTHR43767:SF1">
    <property type="entry name" value="NONRIBOSOMAL PEPTIDE SYNTHASE PES1 (EUROFUNG)-RELATED"/>
    <property type="match status" value="1"/>
</dbReference>
<sequence>MQAGLSATASTSAPTFGKIIHRHAAESGDAIALRYLDRITTYAELDAISNRIANALLAHARPGDRIAYLGKNSDMAVALVIGVAKAGMVLVPIIWRLARGEVDYILEDSTAQILFLDPDLTPVAKALTVLPERVVQIEGELTEPSWTTFERFIAEAAPARPSIEVCADDALLQIYTSGTTGRPKGAVLSHANATRYRQVIDAAGLDWLQSAPGETALLAMPFGHIAGAGQALLILHARGEMIIHREFDPGALMDAIEVHRLRRLFLVPAALQLLLAHPRAGSADFSSLRYFSYGASPIPVPLLEAGMARLGCQFIQVYGMTETWGGVVALPPEDHDPTRRHLLAAAGKAMPGVELRIRGSEGELLGPGQTGEVEVRSPSNLLGYWRQEEATRAALSEDGWLRTGDAGMLDDEGYLFLKDRIKDMIITGAENVYPAEVESAIYGHPDVADVAVIGVPDAKWGEAVKAIVVPALGATPDPTAIIAWARERIAAYKCPKSVDFIAELPRNPSGKILRRELREPFWAGYERRVN</sequence>
<name>A0ABV6PMH3_9SPHN</name>
<gene>
    <name evidence="3" type="ORF">ACFFF7_15350</name>
</gene>
<dbReference type="SUPFAM" id="SSF56801">
    <property type="entry name" value="Acetyl-CoA synthetase-like"/>
    <property type="match status" value="1"/>
</dbReference>
<dbReference type="InterPro" id="IPR042099">
    <property type="entry name" value="ANL_N_sf"/>
</dbReference>
<dbReference type="InterPro" id="IPR000873">
    <property type="entry name" value="AMP-dep_synth/lig_dom"/>
</dbReference>
<evidence type="ECO:0000313" key="3">
    <source>
        <dbReference type="EMBL" id="MFC0590784.1"/>
    </source>
</evidence>
<evidence type="ECO:0000259" key="1">
    <source>
        <dbReference type="Pfam" id="PF00501"/>
    </source>
</evidence>
<keyword evidence="3" id="KW-0436">Ligase</keyword>
<dbReference type="Pfam" id="PF00501">
    <property type="entry name" value="AMP-binding"/>
    <property type="match status" value="1"/>
</dbReference>
<dbReference type="CDD" id="cd17631">
    <property type="entry name" value="FACL_FadD13-like"/>
    <property type="match status" value="1"/>
</dbReference>
<evidence type="ECO:0000259" key="2">
    <source>
        <dbReference type="Pfam" id="PF13193"/>
    </source>
</evidence>
<dbReference type="EMBL" id="JBHLTL010000011">
    <property type="protein sequence ID" value="MFC0590784.1"/>
    <property type="molecule type" value="Genomic_DNA"/>
</dbReference>
<organism evidence="3 4">
    <name type="scientific">Novosphingobium aquiterrae</name>
    <dbReference type="NCBI Taxonomy" id="624388"/>
    <lineage>
        <taxon>Bacteria</taxon>
        <taxon>Pseudomonadati</taxon>
        <taxon>Pseudomonadota</taxon>
        <taxon>Alphaproteobacteria</taxon>
        <taxon>Sphingomonadales</taxon>
        <taxon>Sphingomonadaceae</taxon>
        <taxon>Novosphingobium</taxon>
    </lineage>
</organism>
<accession>A0ABV6PMH3</accession>
<reference evidence="3 4" key="1">
    <citation type="submission" date="2024-09" db="EMBL/GenBank/DDBJ databases">
        <authorList>
            <person name="Sun Q."/>
            <person name="Mori K."/>
        </authorList>
    </citation>
    <scope>NUCLEOTIDE SEQUENCE [LARGE SCALE GENOMIC DNA]</scope>
    <source>
        <strain evidence="3 4">NCAIM B.02537</strain>
    </source>
</reference>
<dbReference type="InterPro" id="IPR050237">
    <property type="entry name" value="ATP-dep_AMP-bd_enzyme"/>
</dbReference>
<dbReference type="RefSeq" id="WP_379482216.1">
    <property type="nucleotide sequence ID" value="NZ_JBHLTL010000011.1"/>
</dbReference>
<dbReference type="Proteomes" id="UP001589943">
    <property type="component" value="Unassembled WGS sequence"/>
</dbReference>
<dbReference type="InterPro" id="IPR025110">
    <property type="entry name" value="AMP-bd_C"/>
</dbReference>
<protein>
    <submittedName>
        <fullName evidence="3">Long-chain-fatty-acid--CoA ligase</fullName>
        <ecNumber evidence="3">6.2.1.3</ecNumber>
    </submittedName>
</protein>